<evidence type="ECO:0000313" key="4">
    <source>
        <dbReference type="EMBL" id="KDC50976.1"/>
    </source>
</evidence>
<dbReference type="PANTHER" id="PTHR38834">
    <property type="entry name" value="PERIPLASMIC SUBSTRATE BINDING PROTEIN FAMILY 3"/>
    <property type="match status" value="1"/>
</dbReference>
<keyword evidence="1" id="KW-0732">Signal</keyword>
<dbReference type="Gene3D" id="3.40.190.10">
    <property type="entry name" value="Periplasmic binding protein-like II"/>
    <property type="match status" value="2"/>
</dbReference>
<name>A0A063KR77_9GAMM</name>
<dbReference type="EMBL" id="SEUK01000055">
    <property type="protein sequence ID" value="KAA1156952.1"/>
    <property type="molecule type" value="Genomic_DNA"/>
</dbReference>
<gene>
    <name evidence="4" type="ORF">DC53_10575</name>
    <name evidence="2" type="ORF">EU508_18690</name>
    <name evidence="3" type="ORF">EU509_01645</name>
</gene>
<dbReference type="EMBL" id="SEUJ01000046">
    <property type="protein sequence ID" value="KAA1164802.1"/>
    <property type="molecule type" value="Genomic_DNA"/>
</dbReference>
<dbReference type="RefSeq" id="WP_007375561.1">
    <property type="nucleotide sequence ID" value="NZ_JBBMQV010000009.1"/>
</dbReference>
<evidence type="ECO:0000256" key="1">
    <source>
        <dbReference type="SAM" id="SignalP"/>
    </source>
</evidence>
<reference evidence="4 5" key="1">
    <citation type="submission" date="2014-04" db="EMBL/GenBank/DDBJ databases">
        <title>Pseudoalteromonas galatheae sp. nov., isolated from a deep-sea polychaete near Canal Concepcion, Chile.</title>
        <authorList>
            <person name="Machado H.R."/>
            <person name="Gram L."/>
            <person name="Vynne N.G."/>
        </authorList>
    </citation>
    <scope>NUCLEOTIDE SEQUENCE [LARGE SCALE GENOMIC DNA]</scope>
    <source>
        <strain evidence="4 5">KMM216</strain>
    </source>
</reference>
<dbReference type="Proteomes" id="UP000322915">
    <property type="component" value="Unassembled WGS sequence"/>
</dbReference>
<accession>A0A063KR77</accession>
<feature type="chain" id="PRO_5044538590" evidence="1">
    <location>
        <begin position="18"/>
        <end position="233"/>
    </location>
</feature>
<keyword evidence="6" id="KW-1185">Reference proteome</keyword>
<dbReference type="OrthoDB" id="8587856at2"/>
<comment type="caution">
    <text evidence="2">The sequence shown here is derived from an EMBL/GenBank/DDBJ whole genome shotgun (WGS) entry which is preliminary data.</text>
</comment>
<dbReference type="EMBL" id="JJNZ01000030">
    <property type="protein sequence ID" value="KDC50976.1"/>
    <property type="molecule type" value="Genomic_DNA"/>
</dbReference>
<evidence type="ECO:0000313" key="2">
    <source>
        <dbReference type="EMBL" id="KAA1156952.1"/>
    </source>
</evidence>
<sequence>MKWFIFLLCVICIKVNATEITIVTEVFPDFQYINEDNKLIGRSVDKVHKALEGSGINYTMFAYSWAISYNATLRDKNTCIFSIVRLPNRENKFTWIGELESFDSAIYGLKSRGIKLNTLNDAKKYKIAVLRDNFSHHYLLERGFSESKHLLLIDSLDKIDKLISTRDDILDFVVLSKKQFDYRIQAEPRLKLLEPVLSLNTTQSPLYFACNINMDPALVTQLKAAFKNIRTVK</sequence>
<evidence type="ECO:0000313" key="5">
    <source>
        <dbReference type="Proteomes" id="UP000027154"/>
    </source>
</evidence>
<proteinExistence type="predicted"/>
<protein>
    <submittedName>
        <fullName evidence="4">Amino acid ABC transporter substrate-binding protein</fullName>
    </submittedName>
    <submittedName>
        <fullName evidence="2">Transporter substrate-binding domain-containing protein</fullName>
    </submittedName>
</protein>
<organism evidence="2 7">
    <name type="scientific">Pseudoalteromonas fuliginea</name>
    <dbReference type="NCBI Taxonomy" id="1872678"/>
    <lineage>
        <taxon>Bacteria</taxon>
        <taxon>Pseudomonadati</taxon>
        <taxon>Pseudomonadota</taxon>
        <taxon>Gammaproteobacteria</taxon>
        <taxon>Alteromonadales</taxon>
        <taxon>Pseudoalteromonadaceae</taxon>
        <taxon>Pseudoalteromonas</taxon>
    </lineage>
</organism>
<reference evidence="6 7" key="2">
    <citation type="submission" date="2019-01" db="EMBL/GenBank/DDBJ databases">
        <title>Genome sequences of marine Pseudoalteromonas species.</title>
        <authorList>
            <person name="Boraston A.B."/>
            <person name="Hehemann J.-H."/>
            <person name="Vickers C.J."/>
            <person name="Salama-Alber O."/>
            <person name="Abe K."/>
            <person name="Hettle A.J."/>
        </authorList>
    </citation>
    <scope>NUCLEOTIDE SEQUENCE [LARGE SCALE GENOMIC DNA]</scope>
    <source>
        <strain evidence="2 7">PS42</strain>
        <strain evidence="3 6">PS47</strain>
    </source>
</reference>
<feature type="signal peptide" evidence="1">
    <location>
        <begin position="1"/>
        <end position="17"/>
    </location>
</feature>
<evidence type="ECO:0000313" key="3">
    <source>
        <dbReference type="EMBL" id="KAA1164802.1"/>
    </source>
</evidence>
<evidence type="ECO:0000313" key="7">
    <source>
        <dbReference type="Proteomes" id="UP000324162"/>
    </source>
</evidence>
<dbReference type="Proteomes" id="UP000027154">
    <property type="component" value="Unassembled WGS sequence"/>
</dbReference>
<evidence type="ECO:0000313" key="6">
    <source>
        <dbReference type="Proteomes" id="UP000322915"/>
    </source>
</evidence>
<dbReference type="PANTHER" id="PTHR38834:SF3">
    <property type="entry name" value="SOLUTE-BINDING PROTEIN FAMILY 3_N-TERMINAL DOMAIN-CONTAINING PROTEIN"/>
    <property type="match status" value="1"/>
</dbReference>
<dbReference type="Proteomes" id="UP000324162">
    <property type="component" value="Unassembled WGS sequence"/>
</dbReference>
<dbReference type="AlphaFoldDB" id="A0A063KR77"/>
<dbReference type="SUPFAM" id="SSF53850">
    <property type="entry name" value="Periplasmic binding protein-like II"/>
    <property type="match status" value="1"/>
</dbReference>